<proteinExistence type="predicted"/>
<organism evidence="1">
    <name type="scientific">Arundo donax</name>
    <name type="common">Giant reed</name>
    <name type="synonym">Donax arundinaceus</name>
    <dbReference type="NCBI Taxonomy" id="35708"/>
    <lineage>
        <taxon>Eukaryota</taxon>
        <taxon>Viridiplantae</taxon>
        <taxon>Streptophyta</taxon>
        <taxon>Embryophyta</taxon>
        <taxon>Tracheophyta</taxon>
        <taxon>Spermatophyta</taxon>
        <taxon>Magnoliopsida</taxon>
        <taxon>Liliopsida</taxon>
        <taxon>Poales</taxon>
        <taxon>Poaceae</taxon>
        <taxon>PACMAD clade</taxon>
        <taxon>Arundinoideae</taxon>
        <taxon>Arundineae</taxon>
        <taxon>Arundo</taxon>
    </lineage>
</organism>
<reference evidence="1" key="1">
    <citation type="submission" date="2014-09" db="EMBL/GenBank/DDBJ databases">
        <authorList>
            <person name="Magalhaes I.L.F."/>
            <person name="Oliveira U."/>
            <person name="Santos F.R."/>
            <person name="Vidigal T.H.D.A."/>
            <person name="Brescovit A.D."/>
            <person name="Santos A.J."/>
        </authorList>
    </citation>
    <scope>NUCLEOTIDE SEQUENCE</scope>
    <source>
        <tissue evidence="1">Shoot tissue taken approximately 20 cm above the soil surface</tissue>
    </source>
</reference>
<accession>A0A0A8ZWV4</accession>
<dbReference type="EMBL" id="GBRH01254031">
    <property type="protein sequence ID" value="JAD43864.1"/>
    <property type="molecule type" value="Transcribed_RNA"/>
</dbReference>
<reference evidence="1" key="2">
    <citation type="journal article" date="2015" name="Data Brief">
        <title>Shoot transcriptome of the giant reed, Arundo donax.</title>
        <authorList>
            <person name="Barrero R.A."/>
            <person name="Guerrero F.D."/>
            <person name="Moolhuijzen P."/>
            <person name="Goolsby J.A."/>
            <person name="Tidwell J."/>
            <person name="Bellgard S.E."/>
            <person name="Bellgard M.I."/>
        </authorList>
    </citation>
    <scope>NUCLEOTIDE SEQUENCE</scope>
    <source>
        <tissue evidence="1">Shoot tissue taken approximately 20 cm above the soil surface</tissue>
    </source>
</reference>
<protein>
    <submittedName>
        <fullName evidence="1">Uncharacterized protein</fullName>
    </submittedName>
</protein>
<name>A0A0A8ZWV4_ARUDO</name>
<evidence type="ECO:0000313" key="1">
    <source>
        <dbReference type="EMBL" id="JAD43864.1"/>
    </source>
</evidence>
<dbReference type="AlphaFoldDB" id="A0A0A8ZWV4"/>
<sequence>MEIIALGRCMCKLKLQLLSLLSIAFGTRHLYVGAP</sequence>